<dbReference type="SUPFAM" id="SSF57716">
    <property type="entry name" value="Glucocorticoid receptor-like (DNA-binding domain)"/>
    <property type="match status" value="1"/>
</dbReference>
<dbReference type="Gene3D" id="3.40.1800.20">
    <property type="match status" value="1"/>
</dbReference>
<keyword evidence="2" id="KW-0863">Zinc-finger</keyword>
<dbReference type="InterPro" id="IPR012934">
    <property type="entry name" value="Znf_AD"/>
</dbReference>
<dbReference type="EMBL" id="HBUE01091041">
    <property type="protein sequence ID" value="CAG6481523.1"/>
    <property type="molecule type" value="Transcribed_RNA"/>
</dbReference>
<name>A0A8D8BTH0_CULPI</name>
<feature type="compositionally biased region" description="Polar residues" evidence="3">
    <location>
        <begin position="93"/>
        <end position="104"/>
    </location>
</feature>
<feature type="binding site" evidence="2">
    <location>
        <position position="56"/>
    </location>
    <ligand>
        <name>Zn(2+)</name>
        <dbReference type="ChEBI" id="CHEBI:29105"/>
    </ligand>
</feature>
<sequence length="428" mass="48237">MESWCRICSRSDEFRRFPLFSVADVSQEVIAKMITSCTDTLVSSEDGLPQQICPDCLITLSLAYSFRRLCRRTDAKFRETFDPRAPAEHMATGGSQPRRSQSQVGLDESGGGGVVYDSVPVIKEEVEFYEYECSAPPPPPPEDQWVIQNPRTIHEATAGAMTVLHNPGGQYQEEGGGVGEQPDVDDMMSSMVPMVTMEEGGGGLDPAEYGECSGSGQRKKKHEPERFSKRIRRQGTSRREMRQYTNKALTAALEAIYKHKITFREAEETYAVPRATLNRAFKRYITMHGGSVKDFYGERRVISADFSEEDMRAALNAICNEGLNYDAAAVMFNVPRAIMIRRHQRLEKRMERNGGVFPGFRAVWSAEDMDRALREVCEGRHTVASAAKLYKIPRSTLGNRYNEQRQRVLREEVPGLHFLEALANKTLP</sequence>
<dbReference type="AlphaFoldDB" id="A0A8D8BTH0"/>
<comment type="subcellular location">
    <subcellularLocation>
        <location evidence="1">Nucleus</location>
    </subcellularLocation>
</comment>
<dbReference type="InterPro" id="IPR007889">
    <property type="entry name" value="HTH_Psq"/>
</dbReference>
<feature type="region of interest" description="Disordered" evidence="3">
    <location>
        <begin position="211"/>
        <end position="242"/>
    </location>
</feature>
<keyword evidence="2" id="KW-0862">Zinc</keyword>
<protein>
    <submittedName>
        <fullName evidence="5">(northern house mosquito) hypothetical protein</fullName>
    </submittedName>
</protein>
<dbReference type="InterPro" id="IPR009057">
    <property type="entry name" value="Homeodomain-like_sf"/>
</dbReference>
<dbReference type="Gene3D" id="1.10.10.60">
    <property type="entry name" value="Homeodomain-like"/>
    <property type="match status" value="3"/>
</dbReference>
<reference evidence="5" key="1">
    <citation type="submission" date="2021-05" db="EMBL/GenBank/DDBJ databases">
        <authorList>
            <person name="Alioto T."/>
            <person name="Alioto T."/>
            <person name="Gomez Garrido J."/>
        </authorList>
    </citation>
    <scope>NUCLEOTIDE SEQUENCE</scope>
</reference>
<feature type="binding site" evidence="2">
    <location>
        <position position="53"/>
    </location>
    <ligand>
        <name>Zn(2+)</name>
        <dbReference type="ChEBI" id="CHEBI:29105"/>
    </ligand>
</feature>
<evidence type="ECO:0000256" key="1">
    <source>
        <dbReference type="ARBA" id="ARBA00004123"/>
    </source>
</evidence>
<dbReference type="GO" id="GO:0003677">
    <property type="term" value="F:DNA binding"/>
    <property type="evidence" value="ECO:0007669"/>
    <property type="project" value="InterPro"/>
</dbReference>
<keyword evidence="2" id="KW-0479">Metal-binding</keyword>
<dbReference type="SUPFAM" id="SSF46689">
    <property type="entry name" value="Homeodomain-like"/>
    <property type="match status" value="3"/>
</dbReference>
<dbReference type="PROSITE" id="PS51915">
    <property type="entry name" value="ZAD"/>
    <property type="match status" value="1"/>
</dbReference>
<dbReference type="SMART" id="SM00868">
    <property type="entry name" value="zf-AD"/>
    <property type="match status" value="1"/>
</dbReference>
<accession>A0A8D8BTH0</accession>
<evidence type="ECO:0000259" key="4">
    <source>
        <dbReference type="PROSITE" id="PS51915"/>
    </source>
</evidence>
<evidence type="ECO:0000313" key="5">
    <source>
        <dbReference type="EMBL" id="CAG6481523.1"/>
    </source>
</evidence>
<feature type="domain" description="ZAD" evidence="4">
    <location>
        <begin position="3"/>
        <end position="80"/>
    </location>
</feature>
<organism evidence="5">
    <name type="scientific">Culex pipiens</name>
    <name type="common">House mosquito</name>
    <dbReference type="NCBI Taxonomy" id="7175"/>
    <lineage>
        <taxon>Eukaryota</taxon>
        <taxon>Metazoa</taxon>
        <taxon>Ecdysozoa</taxon>
        <taxon>Arthropoda</taxon>
        <taxon>Hexapoda</taxon>
        <taxon>Insecta</taxon>
        <taxon>Pterygota</taxon>
        <taxon>Neoptera</taxon>
        <taxon>Endopterygota</taxon>
        <taxon>Diptera</taxon>
        <taxon>Nematocera</taxon>
        <taxon>Culicoidea</taxon>
        <taxon>Culicidae</taxon>
        <taxon>Culicinae</taxon>
        <taxon>Culicini</taxon>
        <taxon>Culex</taxon>
        <taxon>Culex</taxon>
    </lineage>
</organism>
<evidence type="ECO:0000256" key="2">
    <source>
        <dbReference type="PROSITE-ProRule" id="PRU01263"/>
    </source>
</evidence>
<dbReference type="Pfam" id="PF05225">
    <property type="entry name" value="HTH_psq"/>
    <property type="match status" value="2"/>
</dbReference>
<feature type="region of interest" description="Disordered" evidence="3">
    <location>
        <begin position="81"/>
        <end position="112"/>
    </location>
</feature>
<dbReference type="Pfam" id="PF07776">
    <property type="entry name" value="zf-AD"/>
    <property type="match status" value="1"/>
</dbReference>
<feature type="binding site" evidence="2">
    <location>
        <position position="8"/>
    </location>
    <ligand>
        <name>Zn(2+)</name>
        <dbReference type="ChEBI" id="CHEBI:29105"/>
    </ligand>
</feature>
<dbReference type="GO" id="GO:0008270">
    <property type="term" value="F:zinc ion binding"/>
    <property type="evidence" value="ECO:0007669"/>
    <property type="project" value="UniProtKB-UniRule"/>
</dbReference>
<feature type="binding site" evidence="2">
    <location>
        <position position="5"/>
    </location>
    <ligand>
        <name>Zn(2+)</name>
        <dbReference type="ChEBI" id="CHEBI:29105"/>
    </ligand>
</feature>
<dbReference type="GO" id="GO:0005634">
    <property type="term" value="C:nucleus"/>
    <property type="evidence" value="ECO:0007669"/>
    <property type="project" value="UniProtKB-SubCell"/>
</dbReference>
<evidence type="ECO:0000256" key="3">
    <source>
        <dbReference type="SAM" id="MobiDB-lite"/>
    </source>
</evidence>
<proteinExistence type="predicted"/>